<feature type="region of interest" description="Disordered" evidence="1">
    <location>
        <begin position="190"/>
        <end position="210"/>
    </location>
</feature>
<organism evidence="2 3">
    <name type="scientific">Thalassiosira oceanica</name>
    <name type="common">Marine diatom</name>
    <dbReference type="NCBI Taxonomy" id="159749"/>
    <lineage>
        <taxon>Eukaryota</taxon>
        <taxon>Sar</taxon>
        <taxon>Stramenopiles</taxon>
        <taxon>Ochrophyta</taxon>
        <taxon>Bacillariophyta</taxon>
        <taxon>Coscinodiscophyceae</taxon>
        <taxon>Thalassiosirophycidae</taxon>
        <taxon>Thalassiosirales</taxon>
        <taxon>Thalassiosiraceae</taxon>
        <taxon>Thalassiosira</taxon>
    </lineage>
</organism>
<keyword evidence="3" id="KW-1185">Reference proteome</keyword>
<dbReference type="Proteomes" id="UP000266841">
    <property type="component" value="Unassembled WGS sequence"/>
</dbReference>
<accession>K0R1C9</accession>
<feature type="compositionally biased region" description="Basic and acidic residues" evidence="1">
    <location>
        <begin position="15"/>
        <end position="33"/>
    </location>
</feature>
<evidence type="ECO:0000313" key="2">
    <source>
        <dbReference type="EMBL" id="EJK45695.1"/>
    </source>
</evidence>
<feature type="compositionally biased region" description="Basic and acidic residues" evidence="1">
    <location>
        <begin position="71"/>
        <end position="83"/>
    </location>
</feature>
<comment type="caution">
    <text evidence="2">The sequence shown here is derived from an EMBL/GenBank/DDBJ whole genome shotgun (WGS) entry which is preliminary data.</text>
</comment>
<sequence>MEPSSGPFSRQAGGRRFDQGGRDDTADIHEKRAIGSTRRRANAPSQSPKGAARREPPLRCGISPKGPGGASEHRRDEEVHTYDSQELNNKGAVLGISVHVRGREEGPRTRRQEAMPKKGNKEENAGVRDLNHQPEESRTQKNKYVAMKFVGGKVKEKSVTILFGGGKAGVVISHTGGNAGVDAAHTSQKAGVGPVPAVSANDAPPTGPRRSVLDRMRRRDWDRLEDDSRTAGEDVHSKREKGDKMEMSFGLLRLVVHLDRPSESPFVDVAFPVLTDDTLGDIVAKEVKRKSPAKAEEIDFSRDIKNAESGGGMDISRLMGCSYSDFLDMAMDEKPKKIVVFIQNPTPVGADPARPAQKRQKKQSEEHAILDIIERRSRQHCWPVKKPMVRNFHESEELQRIRRFPGGVISLHAPVSNLYKPGNSTNVRNCAMCSSHGCETKCKLHCSICKVPLCTRTWTDNSPSCQVAFHTSDDLMAERARRVALRRVEKEANCEAAKAKKREEMTGTGPDVTAM</sequence>
<evidence type="ECO:0000313" key="3">
    <source>
        <dbReference type="Proteomes" id="UP000266841"/>
    </source>
</evidence>
<gene>
    <name evidence="2" type="ORF">THAOC_35679</name>
</gene>
<dbReference type="AlphaFoldDB" id="K0R1C9"/>
<proteinExistence type="predicted"/>
<evidence type="ECO:0000256" key="1">
    <source>
        <dbReference type="SAM" id="MobiDB-lite"/>
    </source>
</evidence>
<feature type="region of interest" description="Disordered" evidence="1">
    <location>
        <begin position="1"/>
        <end position="140"/>
    </location>
</feature>
<dbReference type="EMBL" id="AGNL01048327">
    <property type="protein sequence ID" value="EJK45695.1"/>
    <property type="molecule type" value="Genomic_DNA"/>
</dbReference>
<feature type="compositionally biased region" description="Basic and acidic residues" evidence="1">
    <location>
        <begin position="101"/>
        <end position="139"/>
    </location>
</feature>
<reference evidence="2 3" key="1">
    <citation type="journal article" date="2012" name="Genome Biol.">
        <title>Genome and low-iron response of an oceanic diatom adapted to chronic iron limitation.</title>
        <authorList>
            <person name="Lommer M."/>
            <person name="Specht M."/>
            <person name="Roy A.S."/>
            <person name="Kraemer L."/>
            <person name="Andreson R."/>
            <person name="Gutowska M.A."/>
            <person name="Wolf J."/>
            <person name="Bergner S.V."/>
            <person name="Schilhabel M.B."/>
            <person name="Klostermeier U.C."/>
            <person name="Beiko R.G."/>
            <person name="Rosenstiel P."/>
            <person name="Hippler M."/>
            <person name="Laroche J."/>
        </authorList>
    </citation>
    <scope>NUCLEOTIDE SEQUENCE [LARGE SCALE GENOMIC DNA]</scope>
    <source>
        <strain evidence="2 3">CCMP1005</strain>
    </source>
</reference>
<name>K0R1C9_THAOC</name>
<protein>
    <submittedName>
        <fullName evidence="2">Uncharacterized protein</fullName>
    </submittedName>
</protein>